<dbReference type="NCBIfam" id="TIGR01855">
    <property type="entry name" value="IMP_synth_hisH"/>
    <property type="match status" value="1"/>
</dbReference>
<dbReference type="AlphaFoldDB" id="A0A7S8CCI7"/>
<proteinExistence type="inferred from homology"/>
<dbReference type="GO" id="GO:0000105">
    <property type="term" value="P:L-histidine biosynthetic process"/>
    <property type="evidence" value="ECO:0007669"/>
    <property type="project" value="UniProtKB-UniRule"/>
</dbReference>
<evidence type="ECO:0000256" key="12">
    <source>
        <dbReference type="HAMAP-Rule" id="MF_00278"/>
    </source>
</evidence>
<evidence type="ECO:0000313" key="16">
    <source>
        <dbReference type="Proteomes" id="UP000593626"/>
    </source>
</evidence>
<keyword evidence="5 12" id="KW-0028">Amino-acid biosynthesis</keyword>
<comment type="subcellular location">
    <subcellularLocation>
        <location evidence="1 12">Cytoplasm</location>
    </subcellularLocation>
</comment>
<dbReference type="Gene3D" id="3.40.50.880">
    <property type="match status" value="1"/>
</dbReference>
<keyword evidence="16" id="KW-1185">Reference proteome</keyword>
<comment type="subunit">
    <text evidence="3 12">Heterodimer of HisH and HisF.</text>
</comment>
<keyword evidence="7 12" id="KW-0315">Glutamine amidotransferase</keyword>
<dbReference type="CDD" id="cd01748">
    <property type="entry name" value="GATase1_IGP_Synthase"/>
    <property type="match status" value="1"/>
</dbReference>
<evidence type="ECO:0000256" key="3">
    <source>
        <dbReference type="ARBA" id="ARBA00011152"/>
    </source>
</evidence>
<evidence type="ECO:0000256" key="1">
    <source>
        <dbReference type="ARBA" id="ARBA00004496"/>
    </source>
</evidence>
<dbReference type="HAMAP" id="MF_00278">
    <property type="entry name" value="HisH"/>
    <property type="match status" value="1"/>
</dbReference>
<keyword evidence="9 12" id="KW-0456">Lyase</keyword>
<evidence type="ECO:0000256" key="7">
    <source>
        <dbReference type="ARBA" id="ARBA00022962"/>
    </source>
</evidence>
<dbReference type="PANTHER" id="PTHR42701:SF1">
    <property type="entry name" value="IMIDAZOLE GLYCEROL PHOSPHATE SYNTHASE SUBUNIT HISH"/>
    <property type="match status" value="1"/>
</dbReference>
<evidence type="ECO:0000313" key="15">
    <source>
        <dbReference type="EMBL" id="QPC47461.1"/>
    </source>
</evidence>
<keyword evidence="6 12" id="KW-0378">Hydrolase</keyword>
<dbReference type="UniPathway" id="UPA00031">
    <property type="reaction ID" value="UER00010"/>
</dbReference>
<evidence type="ECO:0000256" key="6">
    <source>
        <dbReference type="ARBA" id="ARBA00022801"/>
    </source>
</evidence>
<dbReference type="PANTHER" id="PTHR42701">
    <property type="entry name" value="IMIDAZOLE GLYCEROL PHOSPHATE SYNTHASE SUBUNIT HISH"/>
    <property type="match status" value="1"/>
</dbReference>
<feature type="active site" evidence="12 13">
    <location>
        <position position="181"/>
    </location>
</feature>
<evidence type="ECO:0000256" key="8">
    <source>
        <dbReference type="ARBA" id="ARBA00023102"/>
    </source>
</evidence>
<evidence type="ECO:0000256" key="5">
    <source>
        <dbReference type="ARBA" id="ARBA00022605"/>
    </source>
</evidence>
<dbReference type="InterPro" id="IPR010139">
    <property type="entry name" value="Imidazole-glycPsynth_HisH"/>
</dbReference>
<comment type="pathway">
    <text evidence="2 12">Amino-acid biosynthesis; L-histidine biosynthesis; L-histidine from 5-phospho-alpha-D-ribose 1-diphosphate: step 5/9.</text>
</comment>
<dbReference type="GO" id="GO:0005737">
    <property type="term" value="C:cytoplasm"/>
    <property type="evidence" value="ECO:0007669"/>
    <property type="project" value="UniProtKB-SubCell"/>
</dbReference>
<dbReference type="Pfam" id="PF00117">
    <property type="entry name" value="GATase"/>
    <property type="match status" value="1"/>
</dbReference>
<name>A0A7S8CCI7_9BACI</name>
<dbReference type="FunFam" id="3.40.50.880:FF:000009">
    <property type="entry name" value="Imidazole glycerol phosphate synthase subunit HisH"/>
    <property type="match status" value="1"/>
</dbReference>
<dbReference type="KEGG" id="mcui:G8O30_11130"/>
<organism evidence="15 16">
    <name type="scientific">Mangrovibacillus cuniculi</name>
    <dbReference type="NCBI Taxonomy" id="2593652"/>
    <lineage>
        <taxon>Bacteria</taxon>
        <taxon>Bacillati</taxon>
        <taxon>Bacillota</taxon>
        <taxon>Bacilli</taxon>
        <taxon>Bacillales</taxon>
        <taxon>Bacillaceae</taxon>
        <taxon>Mangrovibacillus</taxon>
    </lineage>
</organism>
<keyword evidence="8 12" id="KW-0368">Histidine biosynthesis</keyword>
<dbReference type="RefSeq" id="WP_239672131.1">
    <property type="nucleotide sequence ID" value="NZ_CP049742.1"/>
</dbReference>
<evidence type="ECO:0000256" key="10">
    <source>
        <dbReference type="ARBA" id="ARBA00047838"/>
    </source>
</evidence>
<protein>
    <recommendedName>
        <fullName evidence="12">Imidazole glycerol phosphate synthase subunit HisH</fullName>
        <ecNumber evidence="12">4.3.2.10</ecNumber>
    </recommendedName>
    <alternativeName>
        <fullName evidence="12">IGP synthase glutaminase subunit</fullName>
        <ecNumber evidence="12">3.5.1.2</ecNumber>
    </alternativeName>
    <alternativeName>
        <fullName evidence="12">IGP synthase subunit HisH</fullName>
    </alternativeName>
    <alternativeName>
        <fullName evidence="12">ImGP synthase subunit HisH</fullName>
        <shortName evidence="12">IGPS subunit HisH</shortName>
    </alternativeName>
</protein>
<evidence type="ECO:0000256" key="13">
    <source>
        <dbReference type="PIRSR" id="PIRSR000495-1"/>
    </source>
</evidence>
<dbReference type="SUPFAM" id="SSF52317">
    <property type="entry name" value="Class I glutamine amidotransferase-like"/>
    <property type="match status" value="1"/>
</dbReference>
<dbReference type="Proteomes" id="UP000593626">
    <property type="component" value="Chromosome"/>
</dbReference>
<feature type="active site" evidence="12 13">
    <location>
        <position position="179"/>
    </location>
</feature>
<evidence type="ECO:0000256" key="2">
    <source>
        <dbReference type="ARBA" id="ARBA00005091"/>
    </source>
</evidence>
<dbReference type="GO" id="GO:0004359">
    <property type="term" value="F:glutaminase activity"/>
    <property type="evidence" value="ECO:0007669"/>
    <property type="project" value="UniProtKB-EC"/>
</dbReference>
<keyword evidence="4 12" id="KW-0963">Cytoplasm</keyword>
<dbReference type="InterPro" id="IPR017926">
    <property type="entry name" value="GATASE"/>
</dbReference>
<evidence type="ECO:0000256" key="4">
    <source>
        <dbReference type="ARBA" id="ARBA00022490"/>
    </source>
</evidence>
<sequence>MIAIIDYGMGNLFSVEKALERIGVETIITSDIAELEKADGLLLPGVGAFPDAMDQLEKHGLVEFLQTTKQPLLGICLGMQLLFEKSTEVRETKGLGLLKGSIVRFPESADLKIPHMGWNDLSFVGNHLIVKTVDTGYTYFVHSFYASELDTADIQATAEYGVTVPAVVARRNVMGMQFHPEKSSVLGMQLLRNFVQLVEKGENL</sequence>
<dbReference type="InterPro" id="IPR029062">
    <property type="entry name" value="Class_I_gatase-like"/>
</dbReference>
<dbReference type="GO" id="GO:0016829">
    <property type="term" value="F:lyase activity"/>
    <property type="evidence" value="ECO:0007669"/>
    <property type="project" value="UniProtKB-KW"/>
</dbReference>
<dbReference type="EC" id="3.5.1.2" evidence="12"/>
<evidence type="ECO:0000256" key="9">
    <source>
        <dbReference type="ARBA" id="ARBA00023239"/>
    </source>
</evidence>
<evidence type="ECO:0000259" key="14">
    <source>
        <dbReference type="Pfam" id="PF00117"/>
    </source>
</evidence>
<feature type="active site" description="Nucleophile" evidence="12 13">
    <location>
        <position position="76"/>
    </location>
</feature>
<feature type="domain" description="Glutamine amidotransferase" evidence="14">
    <location>
        <begin position="4"/>
        <end position="195"/>
    </location>
</feature>
<dbReference type="PIRSF" id="PIRSF000495">
    <property type="entry name" value="Amidotransf_hisH"/>
    <property type="match status" value="1"/>
</dbReference>
<dbReference type="EC" id="4.3.2.10" evidence="12"/>
<comment type="catalytic activity">
    <reaction evidence="11 12">
        <text>L-glutamine + H2O = L-glutamate + NH4(+)</text>
        <dbReference type="Rhea" id="RHEA:15889"/>
        <dbReference type="ChEBI" id="CHEBI:15377"/>
        <dbReference type="ChEBI" id="CHEBI:28938"/>
        <dbReference type="ChEBI" id="CHEBI:29985"/>
        <dbReference type="ChEBI" id="CHEBI:58359"/>
        <dbReference type="EC" id="3.5.1.2"/>
    </reaction>
</comment>
<evidence type="ECO:0000256" key="11">
    <source>
        <dbReference type="ARBA" id="ARBA00049534"/>
    </source>
</evidence>
<dbReference type="EMBL" id="CP049742">
    <property type="protein sequence ID" value="QPC47461.1"/>
    <property type="molecule type" value="Genomic_DNA"/>
</dbReference>
<dbReference type="GO" id="GO:0000107">
    <property type="term" value="F:imidazoleglycerol-phosphate synthase activity"/>
    <property type="evidence" value="ECO:0007669"/>
    <property type="project" value="UniProtKB-UniRule"/>
</dbReference>
<dbReference type="PROSITE" id="PS51273">
    <property type="entry name" value="GATASE_TYPE_1"/>
    <property type="match status" value="1"/>
</dbReference>
<accession>A0A7S8CCI7</accession>
<comment type="catalytic activity">
    <reaction evidence="10 12">
        <text>5-[(5-phospho-1-deoxy-D-ribulos-1-ylimino)methylamino]-1-(5-phospho-beta-D-ribosyl)imidazole-4-carboxamide + L-glutamine = D-erythro-1-(imidazol-4-yl)glycerol 3-phosphate + 5-amino-1-(5-phospho-beta-D-ribosyl)imidazole-4-carboxamide + L-glutamate + H(+)</text>
        <dbReference type="Rhea" id="RHEA:24793"/>
        <dbReference type="ChEBI" id="CHEBI:15378"/>
        <dbReference type="ChEBI" id="CHEBI:29985"/>
        <dbReference type="ChEBI" id="CHEBI:58278"/>
        <dbReference type="ChEBI" id="CHEBI:58359"/>
        <dbReference type="ChEBI" id="CHEBI:58475"/>
        <dbReference type="ChEBI" id="CHEBI:58525"/>
        <dbReference type="EC" id="4.3.2.10"/>
    </reaction>
</comment>
<gene>
    <name evidence="12 15" type="primary">hisH</name>
    <name evidence="15" type="ORF">G8O30_11130</name>
</gene>
<reference evidence="15 16" key="1">
    <citation type="submission" date="2019-07" db="EMBL/GenBank/DDBJ databases">
        <title>Genome sequence of 2 isolates from Red Sea Mangroves.</title>
        <authorList>
            <person name="Sefrji F."/>
            <person name="Michoud G."/>
            <person name="Merlino G."/>
            <person name="Daffonchio D."/>
        </authorList>
    </citation>
    <scope>NUCLEOTIDE SEQUENCE [LARGE SCALE GENOMIC DNA]</scope>
    <source>
        <strain evidence="15 16">R1DC41</strain>
    </source>
</reference>
<comment type="function">
    <text evidence="12">IGPS catalyzes the conversion of PRFAR and glutamine to IGP, AICAR and glutamate. The HisH subunit catalyzes the hydrolysis of glutamine to glutamate and ammonia as part of the synthesis of IGP and AICAR. The resulting ammonia molecule is channeled to the active site of HisF.</text>
</comment>